<dbReference type="Pfam" id="PF01081">
    <property type="entry name" value="Aldolase"/>
    <property type="match status" value="1"/>
</dbReference>
<dbReference type="PANTHER" id="PTHR30246:SF1">
    <property type="entry name" value="2-DEHYDRO-3-DEOXY-6-PHOSPHOGALACTONATE ALDOLASE-RELATED"/>
    <property type="match status" value="1"/>
</dbReference>
<evidence type="ECO:0000313" key="6">
    <source>
        <dbReference type="EMBL" id="GAA0716227.1"/>
    </source>
</evidence>
<dbReference type="EMBL" id="BAAAGE010000001">
    <property type="protein sequence ID" value="GAA0716227.1"/>
    <property type="molecule type" value="Genomic_DNA"/>
</dbReference>
<keyword evidence="4" id="KW-0456">Lyase</keyword>
<organism evidence="6 7">
    <name type="scientific">Aquimarina litoralis</name>
    <dbReference type="NCBI Taxonomy" id="584605"/>
    <lineage>
        <taxon>Bacteria</taxon>
        <taxon>Pseudomonadati</taxon>
        <taxon>Bacteroidota</taxon>
        <taxon>Flavobacteriia</taxon>
        <taxon>Flavobacteriales</taxon>
        <taxon>Flavobacteriaceae</taxon>
        <taxon>Aquimarina</taxon>
    </lineage>
</organism>
<dbReference type="InterPro" id="IPR000887">
    <property type="entry name" value="Aldlse_KDPG_KHG"/>
</dbReference>
<gene>
    <name evidence="6" type="ORF">GCM10009430_11710</name>
</gene>
<dbReference type="RefSeq" id="WP_343911399.1">
    <property type="nucleotide sequence ID" value="NZ_BAAAGE010000001.1"/>
</dbReference>
<proteinExistence type="inferred from homology"/>
<evidence type="ECO:0000256" key="5">
    <source>
        <dbReference type="ARBA" id="ARBA00023277"/>
    </source>
</evidence>
<evidence type="ECO:0000256" key="1">
    <source>
        <dbReference type="ARBA" id="ARBA00004761"/>
    </source>
</evidence>
<comment type="pathway">
    <text evidence="1">Carbohydrate acid metabolism.</text>
</comment>
<evidence type="ECO:0000313" key="7">
    <source>
        <dbReference type="Proteomes" id="UP001501758"/>
    </source>
</evidence>
<name>A0ABP3TRA1_9FLAO</name>
<comment type="subunit">
    <text evidence="3">Homotrimer.</text>
</comment>
<evidence type="ECO:0000256" key="2">
    <source>
        <dbReference type="ARBA" id="ARBA00006906"/>
    </source>
</evidence>
<dbReference type="Gene3D" id="3.20.20.70">
    <property type="entry name" value="Aldolase class I"/>
    <property type="match status" value="1"/>
</dbReference>
<dbReference type="CDD" id="cd00452">
    <property type="entry name" value="KDPG_aldolase"/>
    <property type="match status" value="1"/>
</dbReference>
<accession>A0ABP3TRA1</accession>
<protein>
    <submittedName>
        <fullName evidence="6">Bifunctional 4-hydroxy-2-oxoglutarate aldolase/2-dehydro-3-deoxy-phosphogluconate aldolase</fullName>
    </submittedName>
</protein>
<evidence type="ECO:0000256" key="3">
    <source>
        <dbReference type="ARBA" id="ARBA00011233"/>
    </source>
</evidence>
<dbReference type="Proteomes" id="UP001501758">
    <property type="component" value="Unassembled WGS sequence"/>
</dbReference>
<comment type="caution">
    <text evidence="6">The sequence shown here is derived from an EMBL/GenBank/DDBJ whole genome shotgun (WGS) entry which is preliminary data.</text>
</comment>
<keyword evidence="5" id="KW-0119">Carbohydrate metabolism</keyword>
<comment type="similarity">
    <text evidence="2">Belongs to the KHG/KDPG aldolase family.</text>
</comment>
<dbReference type="InterPro" id="IPR013785">
    <property type="entry name" value="Aldolase_TIM"/>
</dbReference>
<reference evidence="7" key="1">
    <citation type="journal article" date="2019" name="Int. J. Syst. Evol. Microbiol.">
        <title>The Global Catalogue of Microorganisms (GCM) 10K type strain sequencing project: providing services to taxonomists for standard genome sequencing and annotation.</title>
        <authorList>
            <consortium name="The Broad Institute Genomics Platform"/>
            <consortium name="The Broad Institute Genome Sequencing Center for Infectious Disease"/>
            <person name="Wu L."/>
            <person name="Ma J."/>
        </authorList>
    </citation>
    <scope>NUCLEOTIDE SEQUENCE [LARGE SCALE GENOMIC DNA]</scope>
    <source>
        <strain evidence="7">JCM 15974</strain>
    </source>
</reference>
<sequence length="225" mass="25123">MNYTKEHIISTMEKVGVIPVFNHSDIEISKKVLDASYDAGIRVFEFTNRDIEALNVFTELKQYATKYEDLLLGIGTIFSKAQAQQFIDAKTDFIVSPALIPEVINFCNEIDLLSIPGCATITEVYTAHQYGAKLIKAFPGNVLGSDFIKAVKSVLPQIKIMPTGGVQPTLENLKLWFDSGVSCVGMGSQLFDKNDIKKQNFTKLTSDIKQVIQHIQSIKNQSLWK</sequence>
<dbReference type="SUPFAM" id="SSF51569">
    <property type="entry name" value="Aldolase"/>
    <property type="match status" value="1"/>
</dbReference>
<evidence type="ECO:0000256" key="4">
    <source>
        <dbReference type="ARBA" id="ARBA00023239"/>
    </source>
</evidence>
<keyword evidence="7" id="KW-1185">Reference proteome</keyword>
<dbReference type="PANTHER" id="PTHR30246">
    <property type="entry name" value="2-KETO-3-DEOXY-6-PHOSPHOGLUCONATE ALDOLASE"/>
    <property type="match status" value="1"/>
</dbReference>